<comment type="caution">
    <text evidence="2">The sequence shown here is derived from an EMBL/GenBank/DDBJ whole genome shotgun (WGS) entry which is preliminary data.</text>
</comment>
<reference evidence="2 3" key="1">
    <citation type="submission" date="2018-05" db="EMBL/GenBank/DDBJ databases">
        <title>Genomic Encyclopedia of Type Strains, Phase IV (KMG-IV): sequencing the most valuable type-strain genomes for metagenomic binning, comparative biology and taxonomic classification.</title>
        <authorList>
            <person name="Goeker M."/>
        </authorList>
    </citation>
    <scope>NUCLEOTIDE SEQUENCE [LARGE SCALE GENOMIC DNA]</scope>
    <source>
        <strain evidence="2 3">DSM 16791</strain>
    </source>
</reference>
<accession>A0A317PDZ7</accession>
<dbReference type="InterPro" id="IPR052636">
    <property type="entry name" value="UDP-D-xylose:L-fucose_XylT"/>
</dbReference>
<dbReference type="PANTHER" id="PTHR47032">
    <property type="entry name" value="UDP-D-XYLOSE:L-FUCOSE ALPHA-1,3-D-XYLOSYLTRANSFERASE-RELATED"/>
    <property type="match status" value="1"/>
</dbReference>
<protein>
    <submittedName>
        <fullName evidence="2">Nucleotide-diphospho-sugar transferase</fullName>
    </submittedName>
</protein>
<keyword evidence="2" id="KW-0808">Transferase</keyword>
<dbReference type="GO" id="GO:0016757">
    <property type="term" value="F:glycosyltransferase activity"/>
    <property type="evidence" value="ECO:0007669"/>
    <property type="project" value="TreeGrafter"/>
</dbReference>
<dbReference type="InterPro" id="IPR029044">
    <property type="entry name" value="Nucleotide-diphossugar_trans"/>
</dbReference>
<dbReference type="InterPro" id="IPR005069">
    <property type="entry name" value="Nucl-diP-sugar_transferase"/>
</dbReference>
<evidence type="ECO:0000313" key="3">
    <source>
        <dbReference type="Proteomes" id="UP000246352"/>
    </source>
</evidence>
<feature type="domain" description="Nucleotide-diphospho-sugar transferase" evidence="1">
    <location>
        <begin position="79"/>
        <end position="206"/>
    </location>
</feature>
<dbReference type="Gene3D" id="3.90.550.10">
    <property type="entry name" value="Spore Coat Polysaccharide Biosynthesis Protein SpsA, Chain A"/>
    <property type="match status" value="1"/>
</dbReference>
<dbReference type="Proteomes" id="UP000246352">
    <property type="component" value="Unassembled WGS sequence"/>
</dbReference>
<dbReference type="Pfam" id="PF03407">
    <property type="entry name" value="Nucleotid_trans"/>
    <property type="match status" value="1"/>
</dbReference>
<dbReference type="PANTHER" id="PTHR47032:SF1">
    <property type="entry name" value="UDP-D-XYLOSE:L-FUCOSE ALPHA-1,3-D-XYLOSYLTRANSFERASE-RELATED"/>
    <property type="match status" value="1"/>
</dbReference>
<keyword evidence="3" id="KW-1185">Reference proteome</keyword>
<gene>
    <name evidence="2" type="ORF">DFR52_10815</name>
</gene>
<evidence type="ECO:0000313" key="2">
    <source>
        <dbReference type="EMBL" id="PWV95751.1"/>
    </source>
</evidence>
<sequence length="246" mass="27400">MGLTGMRLTAFRGGAMKIYSCYTPSHEMLYREYFLPSLPVQFEDHSTRFEIVGSGDFGAPDFLRSIEAKIGLVLDSIAANAGQAIIWSDVDIVYFGDPLPIIAGLLTDQDIDIWFQKEHVGGSDDVNAGLILMRCNAAVEQLFRDALAMMRSTPGLNDQDAINRLIRKQAAGKWAYLPLQFAARSQGWPPATDIVAYHANCTVGADGVGQKLRQFAELNRVRRFGATYWRMHSRISRLLAKIKARL</sequence>
<dbReference type="EMBL" id="QGTR01000008">
    <property type="protein sequence ID" value="PWV95751.1"/>
    <property type="molecule type" value="Genomic_DNA"/>
</dbReference>
<proteinExistence type="predicted"/>
<dbReference type="AlphaFoldDB" id="A0A317PDZ7"/>
<organism evidence="2 3">
    <name type="scientific">Hoeflea marina</name>
    <dbReference type="NCBI Taxonomy" id="274592"/>
    <lineage>
        <taxon>Bacteria</taxon>
        <taxon>Pseudomonadati</taxon>
        <taxon>Pseudomonadota</taxon>
        <taxon>Alphaproteobacteria</taxon>
        <taxon>Hyphomicrobiales</taxon>
        <taxon>Rhizobiaceae</taxon>
        <taxon>Hoeflea</taxon>
    </lineage>
</organism>
<name>A0A317PDZ7_9HYPH</name>
<evidence type="ECO:0000259" key="1">
    <source>
        <dbReference type="Pfam" id="PF03407"/>
    </source>
</evidence>